<dbReference type="OrthoDB" id="9905760at2"/>
<feature type="compositionally biased region" description="Basic and acidic residues" evidence="1">
    <location>
        <begin position="110"/>
        <end position="120"/>
    </location>
</feature>
<reference evidence="3" key="1">
    <citation type="submission" date="2016-06" db="EMBL/GenBank/DDBJ databases">
        <authorList>
            <person name="Sutton G."/>
            <person name="Brinkac L."/>
            <person name="Sanka R."/>
            <person name="Adams M."/>
            <person name="Lau E."/>
            <person name="Sam S."/>
            <person name="Sreng N."/>
            <person name="Him V."/>
            <person name="Kerleguer A."/>
            <person name="Cheng S."/>
        </authorList>
    </citation>
    <scope>NUCLEOTIDE SEQUENCE [LARGE SCALE GENOMIC DNA]</scope>
    <source>
        <strain evidence="3">E861</strain>
    </source>
</reference>
<feature type="region of interest" description="Disordered" evidence="1">
    <location>
        <begin position="110"/>
        <end position="129"/>
    </location>
</feature>
<name>A0A1A2ZWL0_9MYCO</name>
<dbReference type="AlphaFoldDB" id="A0A1A2ZWL0"/>
<accession>A0A1A2ZWL0</accession>
<comment type="caution">
    <text evidence="2">The sequence shown here is derived from an EMBL/GenBank/DDBJ whole genome shotgun (WGS) entry which is preliminary data.</text>
</comment>
<sequence>MIKGAALDTRLQHGLLLDPKLQRRLSGEEFRSFVNVLVWVVSLVTDGWFNPDDAEMIIADRQHIDALAEVGLVERCEDSGLYRVHPDYWAWQTSKAQLEGLAARREADKLRKRKERDNGHELQAQAPFS</sequence>
<protein>
    <submittedName>
        <fullName evidence="2">Uncharacterized protein</fullName>
    </submittedName>
</protein>
<evidence type="ECO:0000313" key="3">
    <source>
        <dbReference type="Proteomes" id="UP000093592"/>
    </source>
</evidence>
<evidence type="ECO:0000256" key="1">
    <source>
        <dbReference type="SAM" id="MobiDB-lite"/>
    </source>
</evidence>
<dbReference type="EMBL" id="LZKJ01000008">
    <property type="protein sequence ID" value="OBI53461.1"/>
    <property type="molecule type" value="Genomic_DNA"/>
</dbReference>
<organism evidence="2 3">
    <name type="scientific">Mycobacterium kyorinense</name>
    <dbReference type="NCBI Taxonomy" id="487514"/>
    <lineage>
        <taxon>Bacteria</taxon>
        <taxon>Bacillati</taxon>
        <taxon>Actinomycetota</taxon>
        <taxon>Actinomycetes</taxon>
        <taxon>Mycobacteriales</taxon>
        <taxon>Mycobacteriaceae</taxon>
        <taxon>Mycobacterium</taxon>
    </lineage>
</organism>
<proteinExistence type="predicted"/>
<evidence type="ECO:0000313" key="2">
    <source>
        <dbReference type="EMBL" id="OBI53461.1"/>
    </source>
</evidence>
<dbReference type="RefSeq" id="WP_065012578.1">
    <property type="nucleotide sequence ID" value="NZ_LZKJ01000008.1"/>
</dbReference>
<gene>
    <name evidence="2" type="ORF">A5707_11350</name>
</gene>
<dbReference type="Proteomes" id="UP000093592">
    <property type="component" value="Unassembled WGS sequence"/>
</dbReference>